<dbReference type="RefSeq" id="WP_171993569.1">
    <property type="nucleotide sequence ID" value="NZ_CP012542.1"/>
</dbReference>
<dbReference type="Proteomes" id="UP000503264">
    <property type="component" value="Chromosome"/>
</dbReference>
<name>A0A6G5QFI1_9BACT</name>
<dbReference type="EMBL" id="CP012542">
    <property type="protein sequence ID" value="QCD44445.1"/>
    <property type="molecule type" value="Genomic_DNA"/>
</dbReference>
<sequence>MNVLLKNVDSDFLTALNGLIALAPKVEIEPCIYTKDEIKRELDESVAQIESGNFVGYTEDEIRAELGL</sequence>
<keyword evidence="2" id="KW-1185">Reference proteome</keyword>
<reference evidence="1 2" key="1">
    <citation type="submission" date="2016-07" db="EMBL/GenBank/DDBJ databases">
        <title>Comparative genomics of the Campylobacter concisus group.</title>
        <authorList>
            <person name="Miller W.G."/>
            <person name="Yee E."/>
            <person name="Chapman M.H."/>
            <person name="Huynh S."/>
            <person name="Bono J.L."/>
            <person name="On S.L.W."/>
            <person name="StLeger J."/>
            <person name="Foster G."/>
            <person name="Parker C.T."/>
        </authorList>
    </citation>
    <scope>NUCLEOTIDE SEQUENCE [LARGE SCALE GENOMIC DNA]</scope>
    <source>
        <strain evidence="1 2">CCUG 21559</strain>
    </source>
</reference>
<evidence type="ECO:0000313" key="1">
    <source>
        <dbReference type="EMBL" id="QCD44445.1"/>
    </source>
</evidence>
<accession>A0A6G5QFI1</accession>
<protein>
    <submittedName>
        <fullName evidence="1">Uncharacterized protein</fullName>
    </submittedName>
</protein>
<dbReference type="AlphaFoldDB" id="A0A6G5QFI1"/>
<organism evidence="1 2">
    <name type="scientific">Campylobacter mucosalis CCUG 21559</name>
    <dbReference type="NCBI Taxonomy" id="1032067"/>
    <lineage>
        <taxon>Bacteria</taxon>
        <taxon>Pseudomonadati</taxon>
        <taxon>Campylobacterota</taxon>
        <taxon>Epsilonproteobacteria</taxon>
        <taxon>Campylobacterales</taxon>
        <taxon>Campylobacteraceae</taxon>
        <taxon>Campylobacter</taxon>
    </lineage>
</organism>
<evidence type="ECO:0000313" key="2">
    <source>
        <dbReference type="Proteomes" id="UP000503264"/>
    </source>
</evidence>
<gene>
    <name evidence="1" type="ORF">CMUC_0646</name>
</gene>
<proteinExistence type="predicted"/>